<dbReference type="EMBL" id="SUTE01000013">
    <property type="protein sequence ID" value="MBE6504477.1"/>
    <property type="molecule type" value="Genomic_DNA"/>
</dbReference>
<reference evidence="2" key="1">
    <citation type="submission" date="2019-04" db="EMBL/GenBank/DDBJ databases">
        <title>Evolution of Biomass-Degrading Anaerobic Consortia Revealed by Metagenomics.</title>
        <authorList>
            <person name="Peng X."/>
        </authorList>
    </citation>
    <scope>NUCLEOTIDE SEQUENCE</scope>
    <source>
        <strain evidence="2">SIG12</strain>
    </source>
</reference>
<sequence>MANPILAAILSFFIPGLGQMYAGDMKRGLIFLVVWIVLMIVAFFTAFLTSIITLIFDIYAAYDAYKLAQ</sequence>
<evidence type="ECO:0000313" key="2">
    <source>
        <dbReference type="EMBL" id="MBE6504477.1"/>
    </source>
</evidence>
<evidence type="ECO:0000256" key="1">
    <source>
        <dbReference type="SAM" id="Phobius"/>
    </source>
</evidence>
<dbReference type="RefSeq" id="WP_303736124.1">
    <property type="nucleotide sequence ID" value="NZ_SUTE01000013.1"/>
</dbReference>
<keyword evidence="1" id="KW-1133">Transmembrane helix</keyword>
<evidence type="ECO:0000313" key="3">
    <source>
        <dbReference type="Proteomes" id="UP000762703"/>
    </source>
</evidence>
<feature type="transmembrane region" description="Helical" evidence="1">
    <location>
        <begin position="28"/>
        <end position="56"/>
    </location>
</feature>
<comment type="caution">
    <text evidence="2">The sequence shown here is derived from an EMBL/GenBank/DDBJ whole genome shotgun (WGS) entry which is preliminary data.</text>
</comment>
<keyword evidence="1" id="KW-0812">Transmembrane</keyword>
<organism evidence="2 3">
    <name type="scientific">Methanobrevibacter millerae</name>
    <dbReference type="NCBI Taxonomy" id="230361"/>
    <lineage>
        <taxon>Archaea</taxon>
        <taxon>Methanobacteriati</taxon>
        <taxon>Methanobacteriota</taxon>
        <taxon>Methanomada group</taxon>
        <taxon>Methanobacteria</taxon>
        <taxon>Methanobacteriales</taxon>
        <taxon>Methanobacteriaceae</taxon>
        <taxon>Methanobrevibacter</taxon>
    </lineage>
</organism>
<gene>
    <name evidence="2" type="ORF">E7Z73_01855</name>
</gene>
<evidence type="ECO:0008006" key="4">
    <source>
        <dbReference type="Google" id="ProtNLM"/>
    </source>
</evidence>
<name>A0A8T3V9R0_9EURY</name>
<protein>
    <recommendedName>
        <fullName evidence="4">TM2 domain-containing protein</fullName>
    </recommendedName>
</protein>
<dbReference type="Proteomes" id="UP000762703">
    <property type="component" value="Unassembled WGS sequence"/>
</dbReference>
<dbReference type="AlphaFoldDB" id="A0A8T3V9R0"/>
<accession>A0A8T3V9R0</accession>
<proteinExistence type="predicted"/>
<keyword evidence="1" id="KW-0472">Membrane</keyword>